<name>A0AAV6UXU3_9ARAC</name>
<accession>A0AAV6UXU3</accession>
<gene>
    <name evidence="1" type="ORF">JTE90_013754</name>
</gene>
<dbReference type="Proteomes" id="UP000827092">
    <property type="component" value="Unassembled WGS sequence"/>
</dbReference>
<evidence type="ECO:0000313" key="1">
    <source>
        <dbReference type="EMBL" id="KAG8189222.1"/>
    </source>
</evidence>
<keyword evidence="2" id="KW-1185">Reference proteome</keyword>
<evidence type="ECO:0000313" key="2">
    <source>
        <dbReference type="Proteomes" id="UP000827092"/>
    </source>
</evidence>
<reference evidence="1 2" key="1">
    <citation type="journal article" date="2022" name="Nat. Ecol. Evol.">
        <title>A masculinizing supergene underlies an exaggerated male reproductive morph in a spider.</title>
        <authorList>
            <person name="Hendrickx F."/>
            <person name="De Corte Z."/>
            <person name="Sonet G."/>
            <person name="Van Belleghem S.M."/>
            <person name="Kostlbacher S."/>
            <person name="Vangestel C."/>
        </authorList>
    </citation>
    <scope>NUCLEOTIDE SEQUENCE [LARGE SCALE GENOMIC DNA]</scope>
    <source>
        <strain evidence="1">W744_W776</strain>
    </source>
</reference>
<comment type="caution">
    <text evidence="1">The sequence shown here is derived from an EMBL/GenBank/DDBJ whole genome shotgun (WGS) entry which is preliminary data.</text>
</comment>
<dbReference type="EMBL" id="JAFNEN010000219">
    <property type="protein sequence ID" value="KAG8189222.1"/>
    <property type="molecule type" value="Genomic_DNA"/>
</dbReference>
<organism evidence="1 2">
    <name type="scientific">Oedothorax gibbosus</name>
    <dbReference type="NCBI Taxonomy" id="931172"/>
    <lineage>
        <taxon>Eukaryota</taxon>
        <taxon>Metazoa</taxon>
        <taxon>Ecdysozoa</taxon>
        <taxon>Arthropoda</taxon>
        <taxon>Chelicerata</taxon>
        <taxon>Arachnida</taxon>
        <taxon>Araneae</taxon>
        <taxon>Araneomorphae</taxon>
        <taxon>Entelegynae</taxon>
        <taxon>Araneoidea</taxon>
        <taxon>Linyphiidae</taxon>
        <taxon>Erigoninae</taxon>
        <taxon>Oedothorax</taxon>
    </lineage>
</organism>
<dbReference type="AlphaFoldDB" id="A0AAV6UXU3"/>
<proteinExistence type="predicted"/>
<sequence length="76" mass="8869">MTIQLTLFLIRTKDRQHYQVKGVLPNLRRSNKTQNRLSPQDCWIELYTTLNHAPSYTGLAELARVSTYHQATPALW</sequence>
<protein>
    <submittedName>
        <fullName evidence="1">Uncharacterized protein</fullName>
    </submittedName>
</protein>